<keyword evidence="2" id="KW-1185">Reference proteome</keyword>
<evidence type="ECO:0000313" key="2">
    <source>
        <dbReference type="Proteomes" id="UP000743001"/>
    </source>
</evidence>
<accession>A0ABS6FPU6</accession>
<protein>
    <recommendedName>
        <fullName evidence="3">Cellulase Ig-like domain-containing protein</fullName>
    </recommendedName>
</protein>
<dbReference type="RefSeq" id="WP_216477984.1">
    <property type="nucleotide sequence ID" value="NZ_JAHLQJ010000004.1"/>
</dbReference>
<dbReference type="Proteomes" id="UP000743001">
    <property type="component" value="Unassembled WGS sequence"/>
</dbReference>
<sequence length="668" mass="76148">MGHNHFPRNSGLERFVASVTCDDLGSVQPEIEWGRLHDGLYRLTLTFRLEETVRQDDWRLTFKPAFSPSFHWAPHLTPTDSHVIDQHCFRSPAVIFKDDCRLLAVIPDLGLLPGEAQARWYLDNDAGRCEIILGMSNSRVKEHVLFERAPGASYAAGETVVGCYVMVADDPEVLFNPWRPVLDFLWKGWGTKLLQAGEPLDTALEPFVRHAYRWAFEYWEPQVWQQFELDGKEVGAAAFIVNVTQSPGYPGPVNEREVRSVWNQAWFSSLRSASGMYRFGAQTGDDKLITRARLSKELALSAPQREGLFPSVIATEMTRLEAEGITVNRSQGWDTAYWGNSNRNPRRDGSIKCAPYHIADMSWTALWMLRWYEELEQDSRLLSYAVRYGEALLRLQDAKGYYPAWLDALSLEPLEELRESPETAVSVTFLLKLHELTGEKRYADSALKAADIVAEEIIPIGRWEDFETYWSCSGYGLEHLGAKFVRNAMYKQCNLSMFWTAEAFLGCWRMTGDQGYLRLGERCLDELLMTQASWQPPYIYVRALGGFGVMNADGEWNDARQSLFAELLIEYGHVLKRTEYIERGIAAIKCAFVMMYCPENPGTKEQWEKAYPFFGERDYGFMMENYGHGGEADGEGLGMGEFTIFDWGNGAAAESYLRLKAHYPALNL</sequence>
<comment type="caution">
    <text evidence="1">The sequence shown here is derived from an EMBL/GenBank/DDBJ whole genome shotgun (WGS) entry which is preliminary data.</text>
</comment>
<organism evidence="1 2">
    <name type="scientific">Paenibacillus brevis</name>
    <dbReference type="NCBI Taxonomy" id="2841508"/>
    <lineage>
        <taxon>Bacteria</taxon>
        <taxon>Bacillati</taxon>
        <taxon>Bacillota</taxon>
        <taxon>Bacilli</taxon>
        <taxon>Bacillales</taxon>
        <taxon>Paenibacillaceae</taxon>
        <taxon>Paenibacillus</taxon>
    </lineage>
</organism>
<reference evidence="1 2" key="1">
    <citation type="submission" date="2021-06" db="EMBL/GenBank/DDBJ databases">
        <authorList>
            <person name="Sun Q."/>
            <person name="Li D."/>
        </authorList>
    </citation>
    <scope>NUCLEOTIDE SEQUENCE [LARGE SCALE GENOMIC DNA]</scope>
    <source>
        <strain evidence="1 2">MSJ-6</strain>
    </source>
</reference>
<evidence type="ECO:0008006" key="3">
    <source>
        <dbReference type="Google" id="ProtNLM"/>
    </source>
</evidence>
<gene>
    <name evidence="1" type="ORF">KQJ23_06630</name>
</gene>
<proteinExistence type="predicted"/>
<name>A0ABS6FPU6_9BACL</name>
<evidence type="ECO:0000313" key="1">
    <source>
        <dbReference type="EMBL" id="MBU5671507.1"/>
    </source>
</evidence>
<dbReference type="EMBL" id="JAHLQJ010000004">
    <property type="protein sequence ID" value="MBU5671507.1"/>
    <property type="molecule type" value="Genomic_DNA"/>
</dbReference>